<proteinExistence type="predicted"/>
<keyword evidence="6 7" id="KW-0472">Membrane</keyword>
<comment type="caution">
    <text evidence="8">The sequence shown here is derived from an EMBL/GenBank/DDBJ whole genome shotgun (WGS) entry which is preliminary data.</text>
</comment>
<dbReference type="Proteomes" id="UP001209922">
    <property type="component" value="Unassembled WGS sequence"/>
</dbReference>
<keyword evidence="5" id="KW-0406">Ion transport</keyword>
<protein>
    <submittedName>
        <fullName evidence="8">Uncharacterized protein</fullName>
    </submittedName>
</protein>
<feature type="transmembrane region" description="Helical" evidence="7">
    <location>
        <begin position="271"/>
        <end position="293"/>
    </location>
</feature>
<keyword evidence="9" id="KW-1185">Reference proteome</keyword>
<feature type="transmembrane region" description="Helical" evidence="7">
    <location>
        <begin position="243"/>
        <end position="265"/>
    </location>
</feature>
<evidence type="ECO:0000256" key="5">
    <source>
        <dbReference type="ARBA" id="ARBA00023065"/>
    </source>
</evidence>
<evidence type="ECO:0000313" key="8">
    <source>
        <dbReference type="EMBL" id="MCW4474185.1"/>
    </source>
</evidence>
<keyword evidence="3 7" id="KW-0812">Transmembrane</keyword>
<evidence type="ECO:0000256" key="6">
    <source>
        <dbReference type="ARBA" id="ARBA00023136"/>
    </source>
</evidence>
<evidence type="ECO:0000256" key="3">
    <source>
        <dbReference type="ARBA" id="ARBA00022692"/>
    </source>
</evidence>
<dbReference type="RefSeq" id="WP_265129188.1">
    <property type="nucleotide sequence ID" value="NZ_JAPCHY010000020.1"/>
</dbReference>
<dbReference type="EMBL" id="JAPCHY010000020">
    <property type="protein sequence ID" value="MCW4474185.1"/>
    <property type="molecule type" value="Genomic_DNA"/>
</dbReference>
<keyword evidence="2" id="KW-0813">Transport</keyword>
<evidence type="ECO:0000256" key="2">
    <source>
        <dbReference type="ARBA" id="ARBA00022448"/>
    </source>
</evidence>
<feature type="transmembrane region" description="Helical" evidence="7">
    <location>
        <begin position="53"/>
        <end position="72"/>
    </location>
</feature>
<comment type="subcellular location">
    <subcellularLocation>
        <location evidence="1">Membrane</location>
        <topology evidence="1">Multi-pass membrane protein</topology>
    </subcellularLocation>
</comment>
<dbReference type="InterPro" id="IPR044669">
    <property type="entry name" value="YneE/VCCN1/2-like"/>
</dbReference>
<gene>
    <name evidence="8" type="ORF">OK345_16990</name>
</gene>
<keyword evidence="4 7" id="KW-1133">Transmembrane helix</keyword>
<sequence>MHRKRTRNPVMQARMPHNSGERVRWTKRPLLLVTGHATAIVALYRWTDGAWISLPWSLLTMLGLTLAITTGFKAMRGHARVANAQRLWASITAASRSWTLLSRSVLQDGEAARQLAYRHLAWLAMLCRQLRSTEEPEGDERGRGLEGGVSRQASEKAMHLQRELVGYVGAHECERILAADDPSSQVLRLQSEALKALLAADKLNPAPFLELHRLLHELQRLQAAAEGMKDDPDTRRCTHVDGVLLGVFGLLLPFGLLDAMGPLVLFDDHVIGALACWSIVPLSAMLTWLYLALGRAGREGCHPFDGGSIHRACLLLEHELRTALAEEPAAAARGMPAPLLP</sequence>
<organism evidence="8 9">
    <name type="scientific">Xanthomonas chitinilytica</name>
    <dbReference type="NCBI Taxonomy" id="2989819"/>
    <lineage>
        <taxon>Bacteria</taxon>
        <taxon>Pseudomonadati</taxon>
        <taxon>Pseudomonadota</taxon>
        <taxon>Gammaproteobacteria</taxon>
        <taxon>Lysobacterales</taxon>
        <taxon>Lysobacteraceae</taxon>
        <taxon>Xanthomonas</taxon>
    </lineage>
</organism>
<evidence type="ECO:0000313" key="9">
    <source>
        <dbReference type="Proteomes" id="UP001209922"/>
    </source>
</evidence>
<evidence type="ECO:0000256" key="7">
    <source>
        <dbReference type="SAM" id="Phobius"/>
    </source>
</evidence>
<name>A0ABT3K174_9XANT</name>
<accession>A0ABT3K174</accession>
<dbReference type="Pfam" id="PF25539">
    <property type="entry name" value="Bestrophin_2"/>
    <property type="match status" value="1"/>
</dbReference>
<reference evidence="8 9" key="1">
    <citation type="submission" date="2022-10" db="EMBL/GenBank/DDBJ databases">
        <title>Xanthomonas sp. H13-6.</title>
        <authorList>
            <person name="Liu X."/>
            <person name="Deng Z."/>
            <person name="Jiang Y."/>
            <person name="Yu T."/>
            <person name="Ai J."/>
        </authorList>
    </citation>
    <scope>NUCLEOTIDE SEQUENCE [LARGE SCALE GENOMIC DNA]</scope>
    <source>
        <strain evidence="8 9">H13-6</strain>
    </source>
</reference>
<feature type="transmembrane region" description="Helical" evidence="7">
    <location>
        <begin position="30"/>
        <end position="47"/>
    </location>
</feature>
<evidence type="ECO:0000256" key="4">
    <source>
        <dbReference type="ARBA" id="ARBA00022989"/>
    </source>
</evidence>
<evidence type="ECO:0000256" key="1">
    <source>
        <dbReference type="ARBA" id="ARBA00004141"/>
    </source>
</evidence>